<evidence type="ECO:0000313" key="3">
    <source>
        <dbReference type="Proteomes" id="UP000051036"/>
    </source>
</evidence>
<keyword evidence="1" id="KW-0812">Transmembrane</keyword>
<dbReference type="InterPro" id="IPR010380">
    <property type="entry name" value="DUF975"/>
</dbReference>
<dbReference type="Pfam" id="PF06161">
    <property type="entry name" value="DUF975"/>
    <property type="match status" value="1"/>
</dbReference>
<keyword evidence="1" id="KW-0472">Membrane</keyword>
<keyword evidence="1" id="KW-1133">Transmembrane helix</keyword>
<reference evidence="2 3" key="1">
    <citation type="journal article" date="2015" name="Genome Announc.">
        <title>Expanding the biotechnology potential of lactobacilli through comparative genomics of 213 strains and associated genera.</title>
        <authorList>
            <person name="Sun Z."/>
            <person name="Harris H.M."/>
            <person name="McCann A."/>
            <person name="Guo C."/>
            <person name="Argimon S."/>
            <person name="Zhang W."/>
            <person name="Yang X."/>
            <person name="Jeffery I.B."/>
            <person name="Cooney J.C."/>
            <person name="Kagawa T.F."/>
            <person name="Liu W."/>
            <person name="Song Y."/>
            <person name="Salvetti E."/>
            <person name="Wrobel A."/>
            <person name="Rasinkangas P."/>
            <person name="Parkhill J."/>
            <person name="Rea M.C."/>
            <person name="O'Sullivan O."/>
            <person name="Ritari J."/>
            <person name="Douillard F.P."/>
            <person name="Paul Ross R."/>
            <person name="Yang R."/>
            <person name="Briner A.E."/>
            <person name="Felis G.E."/>
            <person name="de Vos W.M."/>
            <person name="Barrangou R."/>
            <person name="Klaenhammer T.R."/>
            <person name="Caufield P.W."/>
            <person name="Cui Y."/>
            <person name="Zhang H."/>
            <person name="O'Toole P.W."/>
        </authorList>
    </citation>
    <scope>NUCLEOTIDE SEQUENCE [LARGE SCALE GENOMIC DNA]</scope>
    <source>
        <strain evidence="2 3">DSM 16043</strain>
    </source>
</reference>
<protein>
    <submittedName>
        <fullName evidence="2">Integral membrane protein</fullName>
    </submittedName>
</protein>
<feature type="transmembrane region" description="Helical" evidence="1">
    <location>
        <begin position="82"/>
        <end position="103"/>
    </location>
</feature>
<evidence type="ECO:0000313" key="2">
    <source>
        <dbReference type="EMBL" id="KRL88871.1"/>
    </source>
</evidence>
<organism evidence="2 3">
    <name type="scientific">Lactobacillus kalixensis DSM 16043</name>
    <dbReference type="NCBI Taxonomy" id="1423763"/>
    <lineage>
        <taxon>Bacteria</taxon>
        <taxon>Bacillati</taxon>
        <taxon>Bacillota</taxon>
        <taxon>Bacilli</taxon>
        <taxon>Lactobacillales</taxon>
        <taxon>Lactobacillaceae</taxon>
        <taxon>Lactobacillus</taxon>
    </lineage>
</organism>
<accession>A0A0R1U6N7</accession>
<dbReference type="AlphaFoldDB" id="A0A0R1U6N7"/>
<dbReference type="PATRIC" id="fig|1423763.3.peg.1247"/>
<dbReference type="STRING" id="1423763.FC46_GL001231"/>
<sequence>MEEKIMTRKELKDNAKSQLRGNWGWAIALFLVSAIFIYIVNDIISYSITGKDVIYRSVESFGSIYNNTVVVEKPMTIQISSLISYVWGILSTMILWGVTYTILKFRDDGSKENVFKAMFSAFTNGRFETSFLTSLLYGIFLTLWACLLVIPGIVKAYAYAMTPYILKDTYDAGNKPTATEAITKSRELMKGHKAELFVLDLSFIGWWLLGIITLGIGFIWITPYYRQTKANFYRELTNGKTFKKN</sequence>
<gene>
    <name evidence="2" type="ORF">FC46_GL001231</name>
</gene>
<dbReference type="PANTHER" id="PTHR40076:SF1">
    <property type="entry name" value="MEMBRANE PROTEIN"/>
    <property type="match status" value="1"/>
</dbReference>
<name>A0A0R1U6N7_9LACO</name>
<dbReference type="EMBL" id="AZFM01000036">
    <property type="protein sequence ID" value="KRL88871.1"/>
    <property type="molecule type" value="Genomic_DNA"/>
</dbReference>
<keyword evidence="3" id="KW-1185">Reference proteome</keyword>
<comment type="caution">
    <text evidence="2">The sequence shown here is derived from an EMBL/GenBank/DDBJ whole genome shotgun (WGS) entry which is preliminary data.</text>
</comment>
<dbReference type="Proteomes" id="UP000051036">
    <property type="component" value="Unassembled WGS sequence"/>
</dbReference>
<feature type="transmembrane region" description="Helical" evidence="1">
    <location>
        <begin position="135"/>
        <end position="154"/>
    </location>
</feature>
<feature type="transmembrane region" description="Helical" evidence="1">
    <location>
        <begin position="204"/>
        <end position="225"/>
    </location>
</feature>
<evidence type="ECO:0000256" key="1">
    <source>
        <dbReference type="SAM" id="Phobius"/>
    </source>
</evidence>
<proteinExistence type="predicted"/>
<feature type="transmembrane region" description="Helical" evidence="1">
    <location>
        <begin position="21"/>
        <end position="40"/>
    </location>
</feature>
<dbReference type="PANTHER" id="PTHR40076">
    <property type="entry name" value="MEMBRANE PROTEIN-RELATED"/>
    <property type="match status" value="1"/>
</dbReference>